<organism evidence="1 2">
    <name type="scientific">Alligator mississippiensis</name>
    <name type="common">American alligator</name>
    <dbReference type="NCBI Taxonomy" id="8496"/>
    <lineage>
        <taxon>Eukaryota</taxon>
        <taxon>Metazoa</taxon>
        <taxon>Chordata</taxon>
        <taxon>Craniata</taxon>
        <taxon>Vertebrata</taxon>
        <taxon>Euteleostomi</taxon>
        <taxon>Archelosauria</taxon>
        <taxon>Archosauria</taxon>
        <taxon>Crocodylia</taxon>
        <taxon>Alligatoridae</taxon>
        <taxon>Alligatorinae</taxon>
        <taxon>Alligator</taxon>
    </lineage>
</organism>
<dbReference type="Proteomes" id="UP000050525">
    <property type="component" value="Unassembled WGS sequence"/>
</dbReference>
<comment type="caution">
    <text evidence="1">The sequence shown here is derived from an EMBL/GenBank/DDBJ whole genome shotgun (WGS) entry which is preliminary data.</text>
</comment>
<dbReference type="EMBL" id="AKHW03000499">
    <property type="protein sequence ID" value="KYO46637.1"/>
    <property type="molecule type" value="Genomic_DNA"/>
</dbReference>
<dbReference type="AlphaFoldDB" id="A0A151PC03"/>
<name>A0A151PC03_ALLMI</name>
<proteinExistence type="predicted"/>
<sequence>MFIQRSWSTARKRPHAVFLRVVSFPLEHVKPLCVWDHVRDKNSSYRGFFENLQRNYKIRQASFGWQKVWITDKTIQPP</sequence>
<keyword evidence="2" id="KW-1185">Reference proteome</keyword>
<gene>
    <name evidence="1" type="ORF">Y1Q_0018401</name>
</gene>
<reference evidence="1 2" key="1">
    <citation type="journal article" date="2012" name="Genome Biol.">
        <title>Sequencing three crocodilian genomes to illuminate the evolution of archosaurs and amniotes.</title>
        <authorList>
            <person name="St John J.A."/>
            <person name="Braun E.L."/>
            <person name="Isberg S.R."/>
            <person name="Miles L.G."/>
            <person name="Chong A.Y."/>
            <person name="Gongora J."/>
            <person name="Dalzell P."/>
            <person name="Moran C."/>
            <person name="Bed'hom B."/>
            <person name="Abzhanov A."/>
            <person name="Burgess S.C."/>
            <person name="Cooksey A.M."/>
            <person name="Castoe T.A."/>
            <person name="Crawford N.G."/>
            <person name="Densmore L.D."/>
            <person name="Drew J.C."/>
            <person name="Edwards S.V."/>
            <person name="Faircloth B.C."/>
            <person name="Fujita M.K."/>
            <person name="Greenwold M.J."/>
            <person name="Hoffmann F.G."/>
            <person name="Howard J.M."/>
            <person name="Iguchi T."/>
            <person name="Janes D.E."/>
            <person name="Khan S.Y."/>
            <person name="Kohno S."/>
            <person name="de Koning A.J."/>
            <person name="Lance S.L."/>
            <person name="McCarthy F.M."/>
            <person name="McCormack J.E."/>
            <person name="Merchant M.E."/>
            <person name="Peterson D.G."/>
            <person name="Pollock D.D."/>
            <person name="Pourmand N."/>
            <person name="Raney B.J."/>
            <person name="Roessler K.A."/>
            <person name="Sanford J.R."/>
            <person name="Sawyer R.H."/>
            <person name="Schmidt C.J."/>
            <person name="Triplett E.W."/>
            <person name="Tuberville T.D."/>
            <person name="Venegas-Anaya M."/>
            <person name="Howard J.T."/>
            <person name="Jarvis E.D."/>
            <person name="Guillette L.J.Jr."/>
            <person name="Glenn T.C."/>
            <person name="Green R.E."/>
            <person name="Ray D.A."/>
        </authorList>
    </citation>
    <scope>NUCLEOTIDE SEQUENCE [LARGE SCALE GENOMIC DNA]</scope>
    <source>
        <strain evidence="1">KSC_2009_1</strain>
    </source>
</reference>
<evidence type="ECO:0000313" key="2">
    <source>
        <dbReference type="Proteomes" id="UP000050525"/>
    </source>
</evidence>
<accession>A0A151PC03</accession>
<evidence type="ECO:0000313" key="1">
    <source>
        <dbReference type="EMBL" id="KYO46637.1"/>
    </source>
</evidence>
<protein>
    <submittedName>
        <fullName evidence="1">Uncharacterized protein</fullName>
    </submittedName>
</protein>